<evidence type="ECO:0000256" key="2">
    <source>
        <dbReference type="ARBA" id="ARBA00005810"/>
    </source>
</evidence>
<dbReference type="GO" id="GO:0003848">
    <property type="term" value="F:2-amino-4-hydroxy-6-hydroxymethyldihydropteridine diphosphokinase activity"/>
    <property type="evidence" value="ECO:0007669"/>
    <property type="project" value="UniProtKB-EC"/>
</dbReference>
<name>A0A172U082_9BACT</name>
<dbReference type="Gene3D" id="3.30.70.560">
    <property type="entry name" value="7,8-Dihydro-6-hydroxymethylpterin-pyrophosphokinase HPPK"/>
    <property type="match status" value="1"/>
</dbReference>
<dbReference type="GO" id="GO:0046656">
    <property type="term" value="P:folic acid biosynthetic process"/>
    <property type="evidence" value="ECO:0007669"/>
    <property type="project" value="UniProtKB-KW"/>
</dbReference>
<dbReference type="Pfam" id="PF01288">
    <property type="entry name" value="HPPK"/>
    <property type="match status" value="1"/>
</dbReference>
<comment type="function">
    <text evidence="10">Catalyzes the transfer of pyrophosphate from adenosine triphosphate (ATP) to 6-hydroxymethyl-7,8-dihydropterin, an enzymatic step in folate biosynthesis pathway.</text>
</comment>
<dbReference type="PROSITE" id="PS00794">
    <property type="entry name" value="HPPK"/>
    <property type="match status" value="1"/>
</dbReference>
<dbReference type="GO" id="GO:0005524">
    <property type="term" value="F:ATP binding"/>
    <property type="evidence" value="ECO:0007669"/>
    <property type="project" value="UniProtKB-KW"/>
</dbReference>
<dbReference type="SUPFAM" id="SSF55083">
    <property type="entry name" value="6-hydroxymethyl-7,8-dihydropterin pyrophosphokinase, HPPK"/>
    <property type="match status" value="1"/>
</dbReference>
<dbReference type="GO" id="GO:0016301">
    <property type="term" value="F:kinase activity"/>
    <property type="evidence" value="ECO:0007669"/>
    <property type="project" value="UniProtKB-KW"/>
</dbReference>
<dbReference type="GO" id="GO:0046654">
    <property type="term" value="P:tetrahydrofolate biosynthetic process"/>
    <property type="evidence" value="ECO:0007669"/>
    <property type="project" value="UniProtKB-UniPathway"/>
</dbReference>
<keyword evidence="9" id="KW-0289">Folate biosynthesis</keyword>
<dbReference type="CDD" id="cd00483">
    <property type="entry name" value="HPPK"/>
    <property type="match status" value="1"/>
</dbReference>
<keyword evidence="5" id="KW-0808">Transferase</keyword>
<sequence>MQNAILLTGGNMGDRRHFLASALHALAAQCGKIIAVSALFETEAWGLNDQPHYLNQAVELQTELSPQALLERVLAIEIELGRVREQKYGPRTIDIDIIFYGQEIIHEHGLVIPHPHLQDRRFVLECLNDIAPGFMHPVLHKTVRTLLEESTDSLTVHKLV</sequence>
<dbReference type="OrthoDB" id="9808041at2"/>
<evidence type="ECO:0000256" key="11">
    <source>
        <dbReference type="ARBA" id="ARBA00029766"/>
    </source>
</evidence>
<keyword evidence="15" id="KW-1185">Reference proteome</keyword>
<dbReference type="EC" id="2.7.6.3" evidence="3"/>
<reference evidence="15" key="1">
    <citation type="submission" date="2015-01" db="EMBL/GenBank/DDBJ databases">
        <title>Flavisolibacter sp./LCS9/ whole genome sequencing.</title>
        <authorList>
            <person name="Kim M.K."/>
            <person name="Srinivasan S."/>
            <person name="Lee J.-J."/>
        </authorList>
    </citation>
    <scope>NUCLEOTIDE SEQUENCE [LARGE SCALE GENOMIC DNA]</scope>
    <source>
        <strain evidence="15">LCS9</strain>
    </source>
</reference>
<evidence type="ECO:0000313" key="14">
    <source>
        <dbReference type="EMBL" id="ANE52769.1"/>
    </source>
</evidence>
<evidence type="ECO:0000256" key="3">
    <source>
        <dbReference type="ARBA" id="ARBA00013253"/>
    </source>
</evidence>
<feature type="domain" description="7,8-dihydro-6-hydroxymethylpterin-pyrophosphokinase" evidence="13">
    <location>
        <begin position="87"/>
        <end position="98"/>
    </location>
</feature>
<evidence type="ECO:0000256" key="7">
    <source>
        <dbReference type="ARBA" id="ARBA00022777"/>
    </source>
</evidence>
<dbReference type="PATRIC" id="fig|1492898.3.peg.4803"/>
<dbReference type="InterPro" id="IPR035907">
    <property type="entry name" value="Hppk_sf"/>
</dbReference>
<dbReference type="KEGG" id="fla:SY85_22115"/>
<evidence type="ECO:0000256" key="5">
    <source>
        <dbReference type="ARBA" id="ARBA00022679"/>
    </source>
</evidence>
<evidence type="ECO:0000313" key="15">
    <source>
        <dbReference type="Proteomes" id="UP000077177"/>
    </source>
</evidence>
<comment type="pathway">
    <text evidence="1">Cofactor biosynthesis; tetrahydrofolate biosynthesis; 2-amino-4-hydroxy-6-hydroxymethyl-7,8-dihydropteridine diphosphate from 7,8-dihydroneopterin triphosphate: step 4/4.</text>
</comment>
<evidence type="ECO:0000256" key="4">
    <source>
        <dbReference type="ARBA" id="ARBA00016218"/>
    </source>
</evidence>
<dbReference type="AlphaFoldDB" id="A0A172U082"/>
<gene>
    <name evidence="14" type="ORF">SY85_22115</name>
</gene>
<dbReference type="EMBL" id="CP011390">
    <property type="protein sequence ID" value="ANE52769.1"/>
    <property type="molecule type" value="Genomic_DNA"/>
</dbReference>
<comment type="similarity">
    <text evidence="2">Belongs to the HPPK family.</text>
</comment>
<evidence type="ECO:0000256" key="9">
    <source>
        <dbReference type="ARBA" id="ARBA00022909"/>
    </source>
</evidence>
<dbReference type="RefSeq" id="WP_066407828.1">
    <property type="nucleotide sequence ID" value="NZ_CP011390.1"/>
</dbReference>
<evidence type="ECO:0000256" key="1">
    <source>
        <dbReference type="ARBA" id="ARBA00005051"/>
    </source>
</evidence>
<evidence type="ECO:0000256" key="10">
    <source>
        <dbReference type="ARBA" id="ARBA00029409"/>
    </source>
</evidence>
<organism evidence="14 15">
    <name type="scientific">Flavisolibacter tropicus</name>
    <dbReference type="NCBI Taxonomy" id="1492898"/>
    <lineage>
        <taxon>Bacteria</taxon>
        <taxon>Pseudomonadati</taxon>
        <taxon>Bacteroidota</taxon>
        <taxon>Chitinophagia</taxon>
        <taxon>Chitinophagales</taxon>
        <taxon>Chitinophagaceae</taxon>
        <taxon>Flavisolibacter</taxon>
    </lineage>
</organism>
<evidence type="ECO:0000259" key="13">
    <source>
        <dbReference type="PROSITE" id="PS00794"/>
    </source>
</evidence>
<dbReference type="InterPro" id="IPR000550">
    <property type="entry name" value="Hppk"/>
</dbReference>
<protein>
    <recommendedName>
        <fullName evidence="4">2-amino-4-hydroxy-6-hydroxymethyldihydropteridine pyrophosphokinase</fullName>
        <ecNumber evidence="3">2.7.6.3</ecNumber>
    </recommendedName>
    <alternativeName>
        <fullName evidence="11">6-hydroxymethyl-7,8-dihydropterin pyrophosphokinase</fullName>
    </alternativeName>
    <alternativeName>
        <fullName evidence="12">7,8-dihydro-6-hydroxymethylpterin-pyrophosphokinase</fullName>
    </alternativeName>
</protein>
<keyword evidence="6" id="KW-0547">Nucleotide-binding</keyword>
<dbReference type="STRING" id="1492898.SY85_22115"/>
<dbReference type="UniPathway" id="UPA00077">
    <property type="reaction ID" value="UER00155"/>
</dbReference>
<dbReference type="PANTHER" id="PTHR43071">
    <property type="entry name" value="2-AMINO-4-HYDROXY-6-HYDROXYMETHYLDIHYDROPTERIDINE PYROPHOSPHOKINASE"/>
    <property type="match status" value="1"/>
</dbReference>
<dbReference type="Proteomes" id="UP000077177">
    <property type="component" value="Chromosome"/>
</dbReference>
<evidence type="ECO:0000256" key="12">
    <source>
        <dbReference type="ARBA" id="ARBA00033413"/>
    </source>
</evidence>
<dbReference type="PANTHER" id="PTHR43071:SF1">
    <property type="entry name" value="2-AMINO-4-HYDROXY-6-HYDROXYMETHYLDIHYDROPTERIDINE PYROPHOSPHOKINASE"/>
    <property type="match status" value="1"/>
</dbReference>
<dbReference type="NCBIfam" id="TIGR01498">
    <property type="entry name" value="folK"/>
    <property type="match status" value="1"/>
</dbReference>
<evidence type="ECO:0000256" key="8">
    <source>
        <dbReference type="ARBA" id="ARBA00022840"/>
    </source>
</evidence>
<keyword evidence="8" id="KW-0067">ATP-binding</keyword>
<evidence type="ECO:0000256" key="6">
    <source>
        <dbReference type="ARBA" id="ARBA00022741"/>
    </source>
</evidence>
<reference evidence="14 15" key="2">
    <citation type="journal article" date="2016" name="Int. J. Syst. Evol. Microbiol.">
        <title>Flavisolibacter tropicus sp. nov., isolated from tropical soil.</title>
        <authorList>
            <person name="Lee J.J."/>
            <person name="Kang M.S."/>
            <person name="Kim G.S."/>
            <person name="Lee C.S."/>
            <person name="Lim S."/>
            <person name="Lee J."/>
            <person name="Roh S.H."/>
            <person name="Kang H."/>
            <person name="Ha J.M."/>
            <person name="Bae S."/>
            <person name="Jung H.Y."/>
            <person name="Kim M.K."/>
        </authorList>
    </citation>
    <scope>NUCLEOTIDE SEQUENCE [LARGE SCALE GENOMIC DNA]</scope>
    <source>
        <strain evidence="14 15">LCS9</strain>
    </source>
</reference>
<keyword evidence="7 14" id="KW-0418">Kinase</keyword>
<proteinExistence type="inferred from homology"/>
<accession>A0A172U082</accession>